<evidence type="ECO:0000313" key="1">
    <source>
        <dbReference type="EMBL" id="MEE4582789.1"/>
    </source>
</evidence>
<reference evidence="1 2" key="1">
    <citation type="submission" date="2023-11" db="EMBL/GenBank/DDBJ databases">
        <title>30 novel species of actinomycetes from the DSMZ collection.</title>
        <authorList>
            <person name="Nouioui I."/>
        </authorList>
    </citation>
    <scope>NUCLEOTIDE SEQUENCE [LARGE SCALE GENOMIC DNA]</scope>
    <source>
        <strain evidence="1 2">DSM 41602</strain>
    </source>
</reference>
<evidence type="ECO:0000313" key="2">
    <source>
        <dbReference type="Proteomes" id="UP001354649"/>
    </source>
</evidence>
<dbReference type="EMBL" id="JAZBJQ010000003">
    <property type="protein sequence ID" value="MEE4582789.1"/>
    <property type="molecule type" value="Genomic_DNA"/>
</dbReference>
<dbReference type="RefSeq" id="WP_250846339.1">
    <property type="nucleotide sequence ID" value="NZ_JBEYSQ010000052.1"/>
</dbReference>
<dbReference type="Proteomes" id="UP001354649">
    <property type="component" value="Unassembled WGS sequence"/>
</dbReference>
<name>A0ABD5J670_9ACTN</name>
<dbReference type="AlphaFoldDB" id="A0ABD5J670"/>
<gene>
    <name evidence="1" type="ORF">V2K49_06295</name>
</gene>
<proteinExistence type="predicted"/>
<accession>A0ABD5J670</accession>
<organism evidence="1 2">
    <name type="scientific">Streptomyces antimycoticus</name>
    <dbReference type="NCBI Taxonomy" id="68175"/>
    <lineage>
        <taxon>Bacteria</taxon>
        <taxon>Bacillati</taxon>
        <taxon>Actinomycetota</taxon>
        <taxon>Actinomycetes</taxon>
        <taxon>Kitasatosporales</taxon>
        <taxon>Streptomycetaceae</taxon>
        <taxon>Streptomyces</taxon>
        <taxon>Streptomyces violaceusniger group</taxon>
    </lineage>
</organism>
<protein>
    <submittedName>
        <fullName evidence="1">Uncharacterized protein</fullName>
    </submittedName>
</protein>
<comment type="caution">
    <text evidence="1">The sequence shown here is derived from an EMBL/GenBank/DDBJ whole genome shotgun (WGS) entry which is preliminary data.</text>
</comment>
<sequence>MVYQRALLLATRKLTITTTQLGAASALHGAVALATGDVFSERGIARLLVD</sequence>